<proteinExistence type="predicted"/>
<keyword evidence="2" id="KW-1185">Reference proteome</keyword>
<evidence type="ECO:0000313" key="1">
    <source>
        <dbReference type="EMBL" id="CBY07067.1"/>
    </source>
</evidence>
<protein>
    <submittedName>
        <fullName evidence="1">Uncharacterized protein</fullName>
    </submittedName>
</protein>
<dbReference type="EMBL" id="FN653016">
    <property type="protein sequence ID" value="CBY07067.1"/>
    <property type="molecule type" value="Genomic_DNA"/>
</dbReference>
<dbReference type="AlphaFoldDB" id="E4WTS4"/>
<dbReference type="InParanoid" id="E4WTS4"/>
<organism evidence="1">
    <name type="scientific">Oikopleura dioica</name>
    <name type="common">Tunicate</name>
    <dbReference type="NCBI Taxonomy" id="34765"/>
    <lineage>
        <taxon>Eukaryota</taxon>
        <taxon>Metazoa</taxon>
        <taxon>Chordata</taxon>
        <taxon>Tunicata</taxon>
        <taxon>Appendicularia</taxon>
        <taxon>Copelata</taxon>
        <taxon>Oikopleuridae</taxon>
        <taxon>Oikopleura</taxon>
    </lineage>
</organism>
<reference evidence="1" key="1">
    <citation type="journal article" date="2010" name="Science">
        <title>Plasticity of animal genome architecture unmasked by rapid evolution of a pelagic tunicate.</title>
        <authorList>
            <person name="Denoeud F."/>
            <person name="Henriet S."/>
            <person name="Mungpakdee S."/>
            <person name="Aury J.M."/>
            <person name="Da Silva C."/>
            <person name="Brinkmann H."/>
            <person name="Mikhaleva J."/>
            <person name="Olsen L.C."/>
            <person name="Jubin C."/>
            <person name="Canestro C."/>
            <person name="Bouquet J.M."/>
            <person name="Danks G."/>
            <person name="Poulain J."/>
            <person name="Campsteijn C."/>
            <person name="Adamski M."/>
            <person name="Cross I."/>
            <person name="Yadetie F."/>
            <person name="Muffato M."/>
            <person name="Louis A."/>
            <person name="Butcher S."/>
            <person name="Tsagkogeorga G."/>
            <person name="Konrad A."/>
            <person name="Singh S."/>
            <person name="Jensen M.F."/>
            <person name="Cong E.H."/>
            <person name="Eikeseth-Otteraa H."/>
            <person name="Noel B."/>
            <person name="Anthouard V."/>
            <person name="Porcel B.M."/>
            <person name="Kachouri-Lafond R."/>
            <person name="Nishino A."/>
            <person name="Ugolini M."/>
            <person name="Chourrout P."/>
            <person name="Nishida H."/>
            <person name="Aasland R."/>
            <person name="Huzurbazar S."/>
            <person name="Westhof E."/>
            <person name="Delsuc F."/>
            <person name="Lehrach H."/>
            <person name="Reinhardt R."/>
            <person name="Weissenbach J."/>
            <person name="Roy S.W."/>
            <person name="Artiguenave F."/>
            <person name="Postlethwait J.H."/>
            <person name="Manak J.R."/>
            <person name="Thompson E.M."/>
            <person name="Jaillon O."/>
            <person name="Du Pasquier L."/>
            <person name="Boudinot P."/>
            <person name="Liberles D.A."/>
            <person name="Volff J.N."/>
            <person name="Philippe H."/>
            <person name="Lenhard B."/>
            <person name="Roest Crollius H."/>
            <person name="Wincker P."/>
            <person name="Chourrout D."/>
        </authorList>
    </citation>
    <scope>NUCLEOTIDE SEQUENCE [LARGE SCALE GENOMIC DNA]</scope>
</reference>
<gene>
    <name evidence="1" type="ORF">GSOID_T00006150001</name>
</gene>
<evidence type="ECO:0000313" key="2">
    <source>
        <dbReference type="Proteomes" id="UP000001307"/>
    </source>
</evidence>
<dbReference type="OrthoDB" id="10482167at2759"/>
<accession>E4WTS4</accession>
<name>E4WTS4_OIKDI</name>
<sequence>MPQTATIVLDGRPSSVVLNNSPLSRPMSVRSSRGVSSPYGFSYGQFTKAQAEKVIVEQPL</sequence>
<dbReference type="Proteomes" id="UP000001307">
    <property type="component" value="Unassembled WGS sequence"/>
</dbReference>